<dbReference type="Pfam" id="PF01131">
    <property type="entry name" value="Topoisom_bac"/>
    <property type="match status" value="1"/>
</dbReference>
<dbReference type="SMART" id="SM00493">
    <property type="entry name" value="TOPRIM"/>
    <property type="match status" value="1"/>
</dbReference>
<dbReference type="Gene3D" id="1.10.460.10">
    <property type="entry name" value="Topoisomerase I, domain 2"/>
    <property type="match status" value="1"/>
</dbReference>
<dbReference type="InterPro" id="IPR003602">
    <property type="entry name" value="Topo_IA_DNA-bd_dom"/>
</dbReference>
<gene>
    <name evidence="13" type="ORF">FNV33_03060</name>
</gene>
<dbReference type="EC" id="5.6.2.1" evidence="3"/>
<dbReference type="SUPFAM" id="SSF56712">
    <property type="entry name" value="Prokaryotic type I DNA topoisomerase"/>
    <property type="match status" value="1"/>
</dbReference>
<dbReference type="PANTHER" id="PTHR11390:SF21">
    <property type="entry name" value="DNA TOPOISOMERASE 3-ALPHA"/>
    <property type="match status" value="1"/>
</dbReference>
<dbReference type="InterPro" id="IPR013497">
    <property type="entry name" value="Topo_IA_cen"/>
</dbReference>
<dbReference type="KEGG" id="dpm:FNV33_03060"/>
<dbReference type="GO" id="GO:0006265">
    <property type="term" value="P:DNA topological change"/>
    <property type="evidence" value="ECO:0007669"/>
    <property type="project" value="InterPro"/>
</dbReference>
<dbReference type="SMART" id="SM00436">
    <property type="entry name" value="TOP1Bc"/>
    <property type="match status" value="1"/>
</dbReference>
<dbReference type="GO" id="GO:0003677">
    <property type="term" value="F:DNA binding"/>
    <property type="evidence" value="ECO:0007669"/>
    <property type="project" value="UniProtKB-KW"/>
</dbReference>
<evidence type="ECO:0000256" key="8">
    <source>
        <dbReference type="ARBA" id="ARBA00031985"/>
    </source>
</evidence>
<dbReference type="InterPro" id="IPR025589">
    <property type="entry name" value="Toprim_C_rpt"/>
</dbReference>
<dbReference type="Pfam" id="PF13342">
    <property type="entry name" value="Toprim_Crpt"/>
    <property type="match status" value="1"/>
</dbReference>
<evidence type="ECO:0000256" key="6">
    <source>
        <dbReference type="ARBA" id="ARBA00023235"/>
    </source>
</evidence>
<dbReference type="Pfam" id="PF01751">
    <property type="entry name" value="Toprim"/>
    <property type="match status" value="1"/>
</dbReference>
<evidence type="ECO:0000256" key="7">
    <source>
        <dbReference type="ARBA" id="ARBA00030003"/>
    </source>
</evidence>
<proteinExistence type="inferred from homology"/>
<dbReference type="GO" id="GO:0003917">
    <property type="term" value="F:DNA topoisomerase type I (single strand cut, ATP-independent) activity"/>
    <property type="evidence" value="ECO:0007669"/>
    <property type="project" value="UniProtKB-EC"/>
</dbReference>
<dbReference type="InterPro" id="IPR023406">
    <property type="entry name" value="Topo_IA_AS"/>
</dbReference>
<dbReference type="SMART" id="SM00437">
    <property type="entry name" value="TOP1Ac"/>
    <property type="match status" value="1"/>
</dbReference>
<keyword evidence="5" id="KW-0238">DNA-binding</keyword>
<comment type="similarity">
    <text evidence="2">Belongs to the type IA topoisomerase family.</text>
</comment>
<dbReference type="AlphaFoldDB" id="A0A516GHR8"/>
<dbReference type="PANTHER" id="PTHR11390">
    <property type="entry name" value="PROKARYOTIC DNA TOPOISOMERASE"/>
    <property type="match status" value="1"/>
</dbReference>
<evidence type="ECO:0000313" key="13">
    <source>
        <dbReference type="EMBL" id="QDO91077.1"/>
    </source>
</evidence>
<evidence type="ECO:0000256" key="2">
    <source>
        <dbReference type="ARBA" id="ARBA00009446"/>
    </source>
</evidence>
<dbReference type="InterPro" id="IPR034144">
    <property type="entry name" value="TOPRIM_TopoIII"/>
</dbReference>
<dbReference type="Gene3D" id="3.40.50.140">
    <property type="match status" value="1"/>
</dbReference>
<evidence type="ECO:0000259" key="12">
    <source>
        <dbReference type="PROSITE" id="PS52039"/>
    </source>
</evidence>
<accession>A0A516GHR8</accession>
<dbReference type="InterPro" id="IPR013826">
    <property type="entry name" value="Topo_IA_cen_sub3"/>
</dbReference>
<evidence type="ECO:0000256" key="9">
    <source>
        <dbReference type="ARBA" id="ARBA00032235"/>
    </source>
</evidence>
<dbReference type="Gene3D" id="1.10.290.10">
    <property type="entry name" value="Topoisomerase I, domain 4"/>
    <property type="match status" value="1"/>
</dbReference>
<dbReference type="RefSeq" id="WP_143333239.1">
    <property type="nucleotide sequence ID" value="NZ_CP041626.1"/>
</dbReference>
<feature type="domain" description="Toprim" evidence="11">
    <location>
        <begin position="2"/>
        <end position="141"/>
    </location>
</feature>
<dbReference type="PROSITE" id="PS00396">
    <property type="entry name" value="TOPO_IA_1"/>
    <property type="match status" value="1"/>
</dbReference>
<dbReference type="InterPro" id="IPR013824">
    <property type="entry name" value="Topo_IA_cen_sub1"/>
</dbReference>
<dbReference type="InterPro" id="IPR006171">
    <property type="entry name" value="TOPRIM_dom"/>
</dbReference>
<evidence type="ECO:0000313" key="14">
    <source>
        <dbReference type="Proteomes" id="UP000315953"/>
    </source>
</evidence>
<dbReference type="InterPro" id="IPR003601">
    <property type="entry name" value="Topo_IA_2"/>
</dbReference>
<evidence type="ECO:0000256" key="10">
    <source>
        <dbReference type="ARBA" id="ARBA00032877"/>
    </source>
</evidence>
<evidence type="ECO:0000256" key="1">
    <source>
        <dbReference type="ARBA" id="ARBA00000213"/>
    </source>
</evidence>
<dbReference type="PROSITE" id="PS50880">
    <property type="entry name" value="TOPRIM"/>
    <property type="match status" value="1"/>
</dbReference>
<organism evidence="13 14">
    <name type="scientific">Dolosigranulum pigrum</name>
    <dbReference type="NCBI Taxonomy" id="29394"/>
    <lineage>
        <taxon>Bacteria</taxon>
        <taxon>Bacillati</taxon>
        <taxon>Bacillota</taxon>
        <taxon>Bacilli</taxon>
        <taxon>Lactobacillales</taxon>
        <taxon>Carnobacteriaceae</taxon>
        <taxon>Dolosigranulum</taxon>
    </lineage>
</organism>
<dbReference type="Gene3D" id="2.70.20.10">
    <property type="entry name" value="Topoisomerase I, domain 3"/>
    <property type="match status" value="1"/>
</dbReference>
<keyword evidence="4" id="KW-0799">Topoisomerase</keyword>
<dbReference type="InterPro" id="IPR013825">
    <property type="entry name" value="Topo_IA_cen_sub2"/>
</dbReference>
<evidence type="ECO:0000256" key="4">
    <source>
        <dbReference type="ARBA" id="ARBA00023029"/>
    </source>
</evidence>
<dbReference type="CDD" id="cd00186">
    <property type="entry name" value="TOP1Ac"/>
    <property type="match status" value="1"/>
</dbReference>
<reference evidence="13 14" key="1">
    <citation type="submission" date="2019-07" db="EMBL/GenBank/DDBJ databases">
        <title>Genome assembly of a nasal isolate of Dolosigranulum pigrum from a chronic sinusitis patient.</title>
        <authorList>
            <person name="Baig S."/>
            <person name="Overballe-Petersen S."/>
            <person name="Kaspar U."/>
            <person name="Rendboe A."/>
            <person name="de Man T."/>
            <person name="Liu C."/>
            <person name="Price L.B."/>
            <person name="Stegger M."/>
            <person name="Becker K."/>
            <person name="Skytt Andersen P."/>
        </authorList>
    </citation>
    <scope>NUCLEOTIDE SEQUENCE [LARGE SCALE GENOMIC DNA]</scope>
    <source>
        <strain evidence="13 14">83VPs-KB5</strain>
    </source>
</reference>
<dbReference type="Proteomes" id="UP000315953">
    <property type="component" value="Chromosome"/>
</dbReference>
<evidence type="ECO:0000256" key="3">
    <source>
        <dbReference type="ARBA" id="ARBA00012891"/>
    </source>
</evidence>
<name>A0A516GHR8_9LACT</name>
<protein>
    <recommendedName>
        <fullName evidence="3">DNA topoisomerase</fullName>
        <ecNumber evidence="3">5.6.2.1</ecNumber>
    </recommendedName>
    <alternativeName>
        <fullName evidence="10">Omega-protein</fullName>
    </alternativeName>
    <alternativeName>
        <fullName evidence="9">Relaxing enzyme</fullName>
    </alternativeName>
    <alternativeName>
        <fullName evidence="7">Swivelase</fullName>
    </alternativeName>
    <alternativeName>
        <fullName evidence="8">Untwisting enzyme</fullName>
    </alternativeName>
</protein>
<dbReference type="PRINTS" id="PR00417">
    <property type="entry name" value="PRTPISMRASEI"/>
</dbReference>
<dbReference type="EMBL" id="CP041626">
    <property type="protein sequence ID" value="QDO91077.1"/>
    <property type="molecule type" value="Genomic_DNA"/>
</dbReference>
<dbReference type="InterPro" id="IPR023405">
    <property type="entry name" value="Topo_IA_core_domain"/>
</dbReference>
<keyword evidence="6 13" id="KW-0413">Isomerase</keyword>
<feature type="domain" description="Topo IA-type catalytic" evidence="12">
    <location>
        <begin position="160"/>
        <end position="583"/>
    </location>
</feature>
<evidence type="ECO:0000256" key="5">
    <source>
        <dbReference type="ARBA" id="ARBA00023125"/>
    </source>
</evidence>
<dbReference type="CDD" id="cd03362">
    <property type="entry name" value="TOPRIM_TopoIA_TopoIII"/>
    <property type="match status" value="1"/>
</dbReference>
<evidence type="ECO:0000259" key="11">
    <source>
        <dbReference type="PROSITE" id="PS50880"/>
    </source>
</evidence>
<comment type="catalytic activity">
    <reaction evidence="1">
        <text>ATP-independent breakage of single-stranded DNA, followed by passage and rejoining.</text>
        <dbReference type="EC" id="5.6.2.1"/>
    </reaction>
</comment>
<dbReference type="GO" id="GO:0006310">
    <property type="term" value="P:DNA recombination"/>
    <property type="evidence" value="ECO:0007669"/>
    <property type="project" value="TreeGrafter"/>
</dbReference>
<dbReference type="PROSITE" id="PS52039">
    <property type="entry name" value="TOPO_IA_2"/>
    <property type="match status" value="1"/>
</dbReference>
<dbReference type="GO" id="GO:0043597">
    <property type="term" value="C:cytoplasmic replication fork"/>
    <property type="evidence" value="ECO:0007669"/>
    <property type="project" value="TreeGrafter"/>
</dbReference>
<dbReference type="GO" id="GO:0006281">
    <property type="term" value="P:DNA repair"/>
    <property type="evidence" value="ECO:0007669"/>
    <property type="project" value="TreeGrafter"/>
</dbReference>
<dbReference type="InterPro" id="IPR000380">
    <property type="entry name" value="Topo_IA"/>
</dbReference>
<sequence>MKTVVLAEKPDQGRKLAKALGKEKSRTKGSIDVASSILEGDVSVTWGIGHLVTLSEPDDYADKYKQWELEDLPILPDQMKYKVSKGKAGQFKTVKNLLKQADRIIIATDPDREGENIAYSIFKLCGQEVWQIPKKRLWINSLQSKEIQRGFKELREAEETYSYFKEAETRQVSDWIIGINFTRFLTLIMQKRGVDGVWSVGRVQTPTNTLICENFLERKNFTPEPYWQLKGYHILDDGQVKFSEPRKDNKFFDKNKLEQYIQQYKLNNVEEATVDSVEKTKKSKSAPKLFSLGGLQSYCSSQFGWTASKTLKVLQKLYDSGYSSYPRTSSQLITTNEFNYLFDNIDSYKDWLDIDFEVAYSNPRKRFVDNKKVKEHYAIIPTDEIPSRLSGDQKKLYETIVKRTLLMFAADYAYELTVVLVKANDVVFKTTGTTPIQLGWRDIESDDKDDNNDNSTLPEYQQREIIPFKVRVEEDETKPPKQLTEAKLVGDKGLMKKLGLGTEATRSGIIETLKYRKYIENDGKTKLKPTKKGLLLYKITKYVLVGSPEMTAKWEAYLEQIGQGNKSPDPFIKRVKESIKPTFVELNDNEAGTEAVQSVKTQNLEEIGNYQVRTKNKLFEVTPEGASEHFPLWRNIAGAYMSKSDMRDLLMRGKTSKKKKMKSKKGNEFKAYWVLKNQRVEFEF</sequence>